<keyword evidence="2" id="KW-1003">Cell membrane</keyword>
<proteinExistence type="predicted"/>
<keyword evidence="8" id="KW-1185">Reference proteome</keyword>
<feature type="transmembrane region" description="Helical" evidence="6">
    <location>
        <begin position="183"/>
        <end position="203"/>
    </location>
</feature>
<dbReference type="GO" id="GO:0015658">
    <property type="term" value="F:branched-chain amino acid transmembrane transporter activity"/>
    <property type="evidence" value="ECO:0007669"/>
    <property type="project" value="InterPro"/>
</dbReference>
<feature type="transmembrane region" description="Helical" evidence="6">
    <location>
        <begin position="99"/>
        <end position="118"/>
    </location>
</feature>
<evidence type="ECO:0000256" key="2">
    <source>
        <dbReference type="ARBA" id="ARBA00022475"/>
    </source>
</evidence>
<dbReference type="PANTHER" id="PTHR30482">
    <property type="entry name" value="HIGH-AFFINITY BRANCHED-CHAIN AMINO ACID TRANSPORT SYSTEM PERMEASE"/>
    <property type="match status" value="1"/>
</dbReference>
<dbReference type="EMBL" id="VDUZ01000015">
    <property type="protein sequence ID" value="TXL75176.1"/>
    <property type="molecule type" value="Genomic_DNA"/>
</dbReference>
<comment type="subcellular location">
    <subcellularLocation>
        <location evidence="1">Cell membrane</location>
        <topology evidence="1">Multi-pass membrane protein</topology>
    </subcellularLocation>
</comment>
<comment type="caution">
    <text evidence="7">The sequence shown here is derived from an EMBL/GenBank/DDBJ whole genome shotgun (WGS) entry which is preliminary data.</text>
</comment>
<sequence>MTAMTTTTATADTGGAAFLRLLIAATAILVGLALLPAVVDPYQTVLLTYGLVMAIAALGFNLLLGYTGLLSFGHSAYFGTGAYTVAFIVRDLGAHSMELCILGGLAGTVLVSALFGFVCVRHTRIFFGILTLALSQVLWSLAFKFFWVTGGTDGIRVAYAKLTLLGGLVDFAGPGSFQRFVFAYYYYVLALFTLATVVMWVIVHSPFGKALQAIRDNETRASFVGISVRRHRWIAFVISGAFTGLAGILWVPLNGLTTPDVLYWPFSGEIVFMSVLGGFRTFAGPIVGAVTFNYLKTAAVASTEYWQLLLGVVLVTLVLLLPSGIVGTAMRLVSRWTR</sequence>
<feature type="transmembrane region" description="Helical" evidence="6">
    <location>
        <begin position="46"/>
        <end position="69"/>
    </location>
</feature>
<evidence type="ECO:0000256" key="1">
    <source>
        <dbReference type="ARBA" id="ARBA00004651"/>
    </source>
</evidence>
<name>A0A5C8PN21_9HYPH</name>
<dbReference type="Pfam" id="PF02653">
    <property type="entry name" value="BPD_transp_2"/>
    <property type="match status" value="1"/>
</dbReference>
<evidence type="ECO:0000256" key="5">
    <source>
        <dbReference type="ARBA" id="ARBA00023136"/>
    </source>
</evidence>
<protein>
    <submittedName>
        <fullName evidence="7">Branched-chain amino acid ABC transporter permease</fullName>
    </submittedName>
</protein>
<dbReference type="InterPro" id="IPR043428">
    <property type="entry name" value="LivM-like"/>
</dbReference>
<dbReference type="AlphaFoldDB" id="A0A5C8PN21"/>
<feature type="transmembrane region" description="Helical" evidence="6">
    <location>
        <begin position="124"/>
        <end position="147"/>
    </location>
</feature>
<dbReference type="OrthoDB" id="9804361at2"/>
<reference evidence="7 8" key="1">
    <citation type="submission" date="2019-06" db="EMBL/GenBank/DDBJ databases">
        <title>New taxonomy in bacterial strain CC-CFT640, isolated from vineyard.</title>
        <authorList>
            <person name="Lin S.-Y."/>
            <person name="Tsai C.-F."/>
            <person name="Young C.-C."/>
        </authorList>
    </citation>
    <scope>NUCLEOTIDE SEQUENCE [LARGE SCALE GENOMIC DNA]</scope>
    <source>
        <strain evidence="7 8">CC-CFT640</strain>
    </source>
</reference>
<evidence type="ECO:0000256" key="6">
    <source>
        <dbReference type="SAM" id="Phobius"/>
    </source>
</evidence>
<gene>
    <name evidence="7" type="ORF">FHP25_14950</name>
</gene>
<dbReference type="CDD" id="cd06581">
    <property type="entry name" value="TM_PBP1_LivM_like"/>
    <property type="match status" value="1"/>
</dbReference>
<dbReference type="Proteomes" id="UP000321638">
    <property type="component" value="Unassembled WGS sequence"/>
</dbReference>
<keyword evidence="3 6" id="KW-0812">Transmembrane</keyword>
<keyword evidence="5 6" id="KW-0472">Membrane</keyword>
<feature type="transmembrane region" description="Helical" evidence="6">
    <location>
        <begin position="75"/>
        <end position="92"/>
    </location>
</feature>
<feature type="transmembrane region" description="Helical" evidence="6">
    <location>
        <begin position="233"/>
        <end position="251"/>
    </location>
</feature>
<dbReference type="PANTHER" id="PTHR30482:SF17">
    <property type="entry name" value="ABC TRANSPORTER ATP-BINDING PROTEIN"/>
    <property type="match status" value="1"/>
</dbReference>
<dbReference type="RefSeq" id="WP_147847747.1">
    <property type="nucleotide sequence ID" value="NZ_VDUZ01000015.1"/>
</dbReference>
<accession>A0A5C8PN21</accession>
<feature type="transmembrane region" description="Helical" evidence="6">
    <location>
        <begin position="17"/>
        <end position="39"/>
    </location>
</feature>
<evidence type="ECO:0000313" key="8">
    <source>
        <dbReference type="Proteomes" id="UP000321638"/>
    </source>
</evidence>
<evidence type="ECO:0000313" key="7">
    <source>
        <dbReference type="EMBL" id="TXL75176.1"/>
    </source>
</evidence>
<dbReference type="GO" id="GO:0005886">
    <property type="term" value="C:plasma membrane"/>
    <property type="evidence" value="ECO:0007669"/>
    <property type="project" value="UniProtKB-SubCell"/>
</dbReference>
<evidence type="ECO:0000256" key="3">
    <source>
        <dbReference type="ARBA" id="ARBA00022692"/>
    </source>
</evidence>
<dbReference type="InterPro" id="IPR001851">
    <property type="entry name" value="ABC_transp_permease"/>
</dbReference>
<keyword evidence="4 6" id="KW-1133">Transmembrane helix</keyword>
<feature type="transmembrane region" description="Helical" evidence="6">
    <location>
        <begin position="271"/>
        <end position="295"/>
    </location>
</feature>
<evidence type="ECO:0000256" key="4">
    <source>
        <dbReference type="ARBA" id="ARBA00022989"/>
    </source>
</evidence>
<organism evidence="7 8">
    <name type="scientific">Vineibacter terrae</name>
    <dbReference type="NCBI Taxonomy" id="2586908"/>
    <lineage>
        <taxon>Bacteria</taxon>
        <taxon>Pseudomonadati</taxon>
        <taxon>Pseudomonadota</taxon>
        <taxon>Alphaproteobacteria</taxon>
        <taxon>Hyphomicrobiales</taxon>
        <taxon>Vineibacter</taxon>
    </lineage>
</organism>
<feature type="transmembrane region" description="Helical" evidence="6">
    <location>
        <begin position="307"/>
        <end position="330"/>
    </location>
</feature>